<feature type="non-terminal residue" evidence="1">
    <location>
        <position position="1"/>
    </location>
</feature>
<dbReference type="Proteomes" id="UP000789702">
    <property type="component" value="Unassembled WGS sequence"/>
</dbReference>
<comment type="caution">
    <text evidence="1">The sequence shown here is derived from an EMBL/GenBank/DDBJ whole genome shotgun (WGS) entry which is preliminary data.</text>
</comment>
<keyword evidence="2" id="KW-1185">Reference proteome</keyword>
<accession>A0ACA9R4Q4</accession>
<evidence type="ECO:0000313" key="1">
    <source>
        <dbReference type="EMBL" id="CAG8776663.1"/>
    </source>
</evidence>
<protein>
    <submittedName>
        <fullName evidence="1">16541_t:CDS:1</fullName>
    </submittedName>
</protein>
<organism evidence="1 2">
    <name type="scientific">Dentiscutata heterogama</name>
    <dbReference type="NCBI Taxonomy" id="1316150"/>
    <lineage>
        <taxon>Eukaryota</taxon>
        <taxon>Fungi</taxon>
        <taxon>Fungi incertae sedis</taxon>
        <taxon>Mucoromycota</taxon>
        <taxon>Glomeromycotina</taxon>
        <taxon>Glomeromycetes</taxon>
        <taxon>Diversisporales</taxon>
        <taxon>Gigasporaceae</taxon>
        <taxon>Dentiscutata</taxon>
    </lineage>
</organism>
<sequence length="128" mass="14872">FIPITDKKLCLYAPKDCYFKNPNEDYVDLFPCVDFGKDANKFLENCGVKKEPQLLDLAEFLINSSRKFWSNPNNRQSYVRILGTISYNYESINKKKPGTLEKMKQSPILLGTKKQGNEENIDDYKLAY</sequence>
<dbReference type="EMBL" id="CAJVPU010060235">
    <property type="protein sequence ID" value="CAG8776663.1"/>
    <property type="molecule type" value="Genomic_DNA"/>
</dbReference>
<name>A0ACA9R4Q4_9GLOM</name>
<reference evidence="1" key="1">
    <citation type="submission" date="2021-06" db="EMBL/GenBank/DDBJ databases">
        <authorList>
            <person name="Kallberg Y."/>
            <person name="Tangrot J."/>
            <person name="Rosling A."/>
        </authorList>
    </citation>
    <scope>NUCLEOTIDE SEQUENCE</scope>
    <source>
        <strain evidence="1">IL203A</strain>
    </source>
</reference>
<feature type="non-terminal residue" evidence="1">
    <location>
        <position position="128"/>
    </location>
</feature>
<gene>
    <name evidence="1" type="ORF">DHETER_LOCUS16162</name>
</gene>
<evidence type="ECO:0000313" key="2">
    <source>
        <dbReference type="Proteomes" id="UP000789702"/>
    </source>
</evidence>
<proteinExistence type="predicted"/>